<sequence length="183" mass="21637">MEYKFRRANSIGFIWDTIEITWDKQFDKHFNRLCAFKAENGHFITMGQRAKNVIQEKFLEISTLYDEHKSLGNWVMNQRASYKKNALNSDRIQKLNSIGFISYGMFKRNIHGIRGLMSSVHSKRKMGIVMCLHMTNETDLWVYGLVCKDRGIQISTSYVHSKHKVDIVMHLKTMNETNLWDFY</sequence>
<dbReference type="EMBL" id="HBNS01017860">
    <property type="protein sequence ID" value="CAE4605985.1"/>
    <property type="molecule type" value="Transcribed_RNA"/>
</dbReference>
<name>A0A7S4V3U2_9STRA</name>
<organism evidence="2">
    <name type="scientific">Ditylum brightwellii</name>
    <dbReference type="NCBI Taxonomy" id="49249"/>
    <lineage>
        <taxon>Eukaryota</taxon>
        <taxon>Sar</taxon>
        <taxon>Stramenopiles</taxon>
        <taxon>Ochrophyta</taxon>
        <taxon>Bacillariophyta</taxon>
        <taxon>Mediophyceae</taxon>
        <taxon>Lithodesmiophycidae</taxon>
        <taxon>Lithodesmiales</taxon>
        <taxon>Lithodesmiaceae</taxon>
        <taxon>Ditylum</taxon>
    </lineage>
</organism>
<dbReference type="Pfam" id="PF03457">
    <property type="entry name" value="HA"/>
    <property type="match status" value="1"/>
</dbReference>
<dbReference type="PANTHER" id="PTHR33418">
    <property type="entry name" value="HELICASE-ASSOCIATED"/>
    <property type="match status" value="1"/>
</dbReference>
<dbReference type="Gene3D" id="6.10.140.530">
    <property type="match status" value="1"/>
</dbReference>
<accession>A0A7S4V3U2</accession>
<dbReference type="AlphaFoldDB" id="A0A7S4V3U2"/>
<evidence type="ECO:0000313" key="2">
    <source>
        <dbReference type="EMBL" id="CAE4605985.1"/>
    </source>
</evidence>
<gene>
    <name evidence="2" type="ORF">DBRI00130_LOCUS14275</name>
</gene>
<dbReference type="InterPro" id="IPR005114">
    <property type="entry name" value="Helicase_assoc"/>
</dbReference>
<reference evidence="2" key="1">
    <citation type="submission" date="2021-01" db="EMBL/GenBank/DDBJ databases">
        <authorList>
            <person name="Corre E."/>
            <person name="Pelletier E."/>
            <person name="Niang G."/>
            <person name="Scheremetjew M."/>
            <person name="Finn R."/>
            <person name="Kale V."/>
            <person name="Holt S."/>
            <person name="Cochrane G."/>
            <person name="Meng A."/>
            <person name="Brown T."/>
            <person name="Cohen L."/>
        </authorList>
    </citation>
    <scope>NUCLEOTIDE SEQUENCE</scope>
    <source>
        <strain evidence="2">GSO104</strain>
    </source>
</reference>
<protein>
    <recommendedName>
        <fullName evidence="1">Helicase-associated domain-containing protein</fullName>
    </recommendedName>
</protein>
<dbReference type="PANTHER" id="PTHR33418:SF1">
    <property type="entry name" value="HELICASE-ASSOCIATED DOMAIN-CONTAINING PROTEIN"/>
    <property type="match status" value="1"/>
</dbReference>
<evidence type="ECO:0000259" key="1">
    <source>
        <dbReference type="Pfam" id="PF03457"/>
    </source>
</evidence>
<feature type="domain" description="Helicase-associated" evidence="1">
    <location>
        <begin position="22"/>
        <end position="100"/>
    </location>
</feature>
<proteinExistence type="predicted"/>